<evidence type="ECO:0000313" key="4">
    <source>
        <dbReference type="Proteomes" id="UP000076874"/>
    </source>
</evidence>
<organism evidence="3 4">
    <name type="scientific">Niveomyces insectorum RCEF 264</name>
    <dbReference type="NCBI Taxonomy" id="1081102"/>
    <lineage>
        <taxon>Eukaryota</taxon>
        <taxon>Fungi</taxon>
        <taxon>Dikarya</taxon>
        <taxon>Ascomycota</taxon>
        <taxon>Pezizomycotina</taxon>
        <taxon>Sordariomycetes</taxon>
        <taxon>Hypocreomycetidae</taxon>
        <taxon>Hypocreales</taxon>
        <taxon>Cordycipitaceae</taxon>
        <taxon>Niveomyces</taxon>
    </lineage>
</organism>
<reference evidence="3 4" key="1">
    <citation type="journal article" date="2016" name="Genome Biol. Evol.">
        <title>Divergent and convergent evolution of fungal pathogenicity.</title>
        <authorList>
            <person name="Shang Y."/>
            <person name="Xiao G."/>
            <person name="Zheng P."/>
            <person name="Cen K."/>
            <person name="Zhan S."/>
            <person name="Wang C."/>
        </authorList>
    </citation>
    <scope>NUCLEOTIDE SEQUENCE [LARGE SCALE GENOMIC DNA]</scope>
    <source>
        <strain evidence="3 4">RCEF 264</strain>
    </source>
</reference>
<dbReference type="PANTHER" id="PTHR43767">
    <property type="entry name" value="LONG-CHAIN-FATTY-ACID--COA LIGASE"/>
    <property type="match status" value="1"/>
</dbReference>
<dbReference type="EMBL" id="AZHD01000009">
    <property type="protein sequence ID" value="OAA60401.1"/>
    <property type="molecule type" value="Genomic_DNA"/>
</dbReference>
<gene>
    <name evidence="3" type="ORF">SPI_05525</name>
</gene>
<dbReference type="InterPro" id="IPR050237">
    <property type="entry name" value="ATP-dep_AMP-bd_enzyme"/>
</dbReference>
<dbReference type="PANTHER" id="PTHR43767:SF1">
    <property type="entry name" value="NONRIBOSOMAL PEPTIDE SYNTHASE PES1 (EUROFUNG)-RELATED"/>
    <property type="match status" value="1"/>
</dbReference>
<sequence>MPALRPSAVVLRPFGWQRPAPALLHAPRRRLSSVARLPPPLALSPPPPPPESPPPASATAPPPLLTCTIPEHFASIVARYPDHPAVVCRAPPAPHDVGPATQGAGPAETTYTYAALDCVSDLLARNLQARLGVRAGDRVAVSLGNTPEFAALTYAVFKLGAVLVPLNPAFTAAQVGGPPSTSTCSSSAPSRPCHTSRAAGGATGRCWRR</sequence>
<dbReference type="STRING" id="1081102.A0A167TAV8"/>
<dbReference type="SUPFAM" id="SSF56801">
    <property type="entry name" value="Acetyl-CoA synthetase-like"/>
    <property type="match status" value="1"/>
</dbReference>
<feature type="domain" description="AMP-dependent synthetase/ligase" evidence="2">
    <location>
        <begin position="77"/>
        <end position="175"/>
    </location>
</feature>
<dbReference type="Gene3D" id="3.40.50.980">
    <property type="match status" value="1"/>
</dbReference>
<comment type="caution">
    <text evidence="3">The sequence shown here is derived from an EMBL/GenBank/DDBJ whole genome shotgun (WGS) entry which is preliminary data.</text>
</comment>
<dbReference type="OrthoDB" id="10253115at2759"/>
<proteinExistence type="predicted"/>
<protein>
    <submittedName>
        <fullName evidence="3">AMP-binding enzyme</fullName>
    </submittedName>
</protein>
<accession>A0A167TAV8</accession>
<dbReference type="Proteomes" id="UP000076874">
    <property type="component" value="Unassembled WGS sequence"/>
</dbReference>
<evidence type="ECO:0000256" key="1">
    <source>
        <dbReference type="SAM" id="MobiDB-lite"/>
    </source>
</evidence>
<name>A0A167TAV8_9HYPO</name>
<keyword evidence="4" id="KW-1185">Reference proteome</keyword>
<feature type="compositionally biased region" description="Low complexity" evidence="1">
    <location>
        <begin position="179"/>
        <end position="193"/>
    </location>
</feature>
<dbReference type="InterPro" id="IPR000873">
    <property type="entry name" value="AMP-dep_synth/lig_dom"/>
</dbReference>
<dbReference type="AlphaFoldDB" id="A0A167TAV8"/>
<dbReference type="Pfam" id="PF00501">
    <property type="entry name" value="AMP-binding"/>
    <property type="match status" value="1"/>
</dbReference>
<evidence type="ECO:0000313" key="3">
    <source>
        <dbReference type="EMBL" id="OAA60401.1"/>
    </source>
</evidence>
<evidence type="ECO:0000259" key="2">
    <source>
        <dbReference type="Pfam" id="PF00501"/>
    </source>
</evidence>
<feature type="region of interest" description="Disordered" evidence="1">
    <location>
        <begin position="37"/>
        <end position="62"/>
    </location>
</feature>
<feature type="region of interest" description="Disordered" evidence="1">
    <location>
        <begin position="179"/>
        <end position="203"/>
    </location>
</feature>